<evidence type="ECO:0000313" key="2">
    <source>
        <dbReference type="Proteomes" id="UP001143910"/>
    </source>
</evidence>
<proteinExistence type="predicted"/>
<comment type="caution">
    <text evidence="1">The sequence shown here is derived from an EMBL/GenBank/DDBJ whole genome shotgun (WGS) entry which is preliminary data.</text>
</comment>
<keyword evidence="2" id="KW-1185">Reference proteome</keyword>
<evidence type="ECO:0000313" key="1">
    <source>
        <dbReference type="EMBL" id="KAJ2975880.1"/>
    </source>
</evidence>
<protein>
    <submittedName>
        <fullName evidence="1">Uncharacterized protein</fullName>
    </submittedName>
</protein>
<name>A0ACC1NA80_9HYPO</name>
<organism evidence="1 2">
    <name type="scientific">Zarea fungicola</name>
    <dbReference type="NCBI Taxonomy" id="93591"/>
    <lineage>
        <taxon>Eukaryota</taxon>
        <taxon>Fungi</taxon>
        <taxon>Dikarya</taxon>
        <taxon>Ascomycota</taxon>
        <taxon>Pezizomycotina</taxon>
        <taxon>Sordariomycetes</taxon>
        <taxon>Hypocreomycetidae</taxon>
        <taxon>Hypocreales</taxon>
        <taxon>Cordycipitaceae</taxon>
        <taxon>Zarea</taxon>
    </lineage>
</organism>
<gene>
    <name evidence="1" type="ORF">NQ176_g5269</name>
</gene>
<dbReference type="Proteomes" id="UP001143910">
    <property type="component" value="Unassembled WGS sequence"/>
</dbReference>
<reference evidence="1" key="1">
    <citation type="submission" date="2022-08" db="EMBL/GenBank/DDBJ databases">
        <title>Genome Sequence of Lecanicillium fungicola.</title>
        <authorList>
            <person name="Buettner E."/>
        </authorList>
    </citation>
    <scope>NUCLEOTIDE SEQUENCE</scope>
    <source>
        <strain evidence="1">Babe33</strain>
    </source>
</reference>
<dbReference type="EMBL" id="JANJQO010000650">
    <property type="protein sequence ID" value="KAJ2975880.1"/>
    <property type="molecule type" value="Genomic_DNA"/>
</dbReference>
<sequence>MESPNEHDIAAQQEAAKGYQPALDGPMVGDKAPIADIADEYAKADPVYVEKTMALPQTYVQYRPIKGDGNCGWRAIGFSYFEKLVDGGDTDQVEGEVARLISMNPLLGSVGGYDYYEDWADEAIGLLRELADCVTDKRKAQSLIHERWTDIGTGSSLIYYLRLLAATYLKVNSEQYDPFVPDGQGIQSYCSQSIELPDREIEQLGIIALVNCLLIPVNFVLEIAYLDRSPGTTVNVYRFPEEANGKDITALGPIIYLLYRPDHYDVLYRREPGLPAGSDHTPVTMQINRATNVYSHAPISSTQSSLGAYSTTNFGLLASLPCAPGPAISGLSSPDSAYTSSCSTFGADKRWMPPFPGVQDEPNPAASSTTAVTIPTTRLHSAALPPSPEAAECNIRFSTMQYSYDQDKGSHPERPFNVTTTTFKNSVWNRAHFGNPEFRPEQWTPEDEVMDNRTGARRKRVSK</sequence>
<accession>A0ACC1NA80</accession>